<dbReference type="NCBIfam" id="TIGR03055">
    <property type="entry name" value="photo_alph_chp2"/>
    <property type="match status" value="1"/>
</dbReference>
<gene>
    <name evidence="2" type="ORF">H7F49_14515</name>
</gene>
<keyword evidence="1" id="KW-1133">Transmembrane helix</keyword>
<feature type="transmembrane region" description="Helical" evidence="1">
    <location>
        <begin position="218"/>
        <end position="240"/>
    </location>
</feature>
<accession>A0A7X1KD43</accession>
<comment type="caution">
    <text evidence="2">The sequence shown here is derived from an EMBL/GenBank/DDBJ whole genome shotgun (WGS) entry which is preliminary data.</text>
</comment>
<dbReference type="Pfam" id="PF12291">
    <property type="entry name" value="DUF3623"/>
    <property type="match status" value="1"/>
</dbReference>
<evidence type="ECO:0000313" key="2">
    <source>
        <dbReference type="EMBL" id="MBC2652908.1"/>
    </source>
</evidence>
<keyword evidence="1" id="KW-0812">Transmembrane</keyword>
<reference evidence="2 3" key="1">
    <citation type="submission" date="2020-08" db="EMBL/GenBank/DDBJ databases">
        <title>The genome sequence of Novosphingobium flavum 4Y4.</title>
        <authorList>
            <person name="Liu Y."/>
        </authorList>
    </citation>
    <scope>NUCLEOTIDE SEQUENCE [LARGE SCALE GENOMIC DNA]</scope>
    <source>
        <strain evidence="2 3">4Y4</strain>
    </source>
</reference>
<evidence type="ECO:0000256" key="1">
    <source>
        <dbReference type="SAM" id="Phobius"/>
    </source>
</evidence>
<protein>
    <submittedName>
        <fullName evidence="2">DUF3623 domain-containing protein</fullName>
    </submittedName>
</protein>
<feature type="transmembrane region" description="Helical" evidence="1">
    <location>
        <begin position="107"/>
        <end position="130"/>
    </location>
</feature>
<keyword evidence="1" id="KW-0472">Membrane</keyword>
<dbReference type="EMBL" id="JACLAU010000029">
    <property type="protein sequence ID" value="MBC2652908.1"/>
    <property type="molecule type" value="Genomic_DNA"/>
</dbReference>
<feature type="transmembrane region" description="Helical" evidence="1">
    <location>
        <begin position="142"/>
        <end position="165"/>
    </location>
</feature>
<evidence type="ECO:0000313" key="3">
    <source>
        <dbReference type="Proteomes" id="UP000520156"/>
    </source>
</evidence>
<dbReference type="InterPro" id="IPR017496">
    <property type="entry name" value="Photo_alph_chp2"/>
</dbReference>
<dbReference type="AlphaFoldDB" id="A0A7X1KD43"/>
<feature type="transmembrane region" description="Helical" evidence="1">
    <location>
        <begin position="40"/>
        <end position="59"/>
    </location>
</feature>
<proteinExistence type="predicted"/>
<feature type="transmembrane region" description="Helical" evidence="1">
    <location>
        <begin position="65"/>
        <end position="86"/>
    </location>
</feature>
<feature type="transmembrane region" description="Helical" evidence="1">
    <location>
        <begin position="6"/>
        <end position="28"/>
    </location>
</feature>
<keyword evidence="3" id="KW-1185">Reference proteome</keyword>
<dbReference type="Proteomes" id="UP000520156">
    <property type="component" value="Unassembled WGS sequence"/>
</dbReference>
<organism evidence="2 3">
    <name type="scientific">Novosphingobium aerophilum</name>
    <dbReference type="NCBI Taxonomy" id="2839843"/>
    <lineage>
        <taxon>Bacteria</taxon>
        <taxon>Pseudomonadati</taxon>
        <taxon>Pseudomonadota</taxon>
        <taxon>Alphaproteobacteria</taxon>
        <taxon>Sphingomonadales</taxon>
        <taxon>Sphingomonadaceae</taxon>
        <taxon>Novosphingobium</taxon>
    </lineage>
</organism>
<name>A0A7X1KD43_9SPHN</name>
<dbReference type="RefSeq" id="WP_185684298.1">
    <property type="nucleotide sequence ID" value="NZ_JACLAU010000029.1"/>
</dbReference>
<feature type="transmembrane region" description="Helical" evidence="1">
    <location>
        <begin position="186"/>
        <end position="206"/>
    </location>
</feature>
<sequence>MVSWTGHILPVAVTIMTWFFATGLVAWLDNRERRTFPRSLLLAAIAAIGGIVLVGWSMHRATLTGAYVSLAGAILIWAWHEISFLTGIVTGPRRESCPPGARGLARFYYAVAAMAWHEIGLALSALGLIWMSRDAPNQVGAMAFTLLLGMRLSTKLAIFLGVPNLSTDILPPQLGYLKSYFGPRRLGAELYLAIAGCVALAGWLGSLALAAPSGSAEAAAASLLFALATLGALEHLFLALPFRDGMLWGWALPTRRATSGTN</sequence>